<feature type="coiled-coil region" evidence="2">
    <location>
        <begin position="91"/>
        <end position="118"/>
    </location>
</feature>
<keyword evidence="3" id="KW-0732">Signal</keyword>
<dbReference type="Pfam" id="PF25954">
    <property type="entry name" value="Beta-barrel_RND_2"/>
    <property type="match status" value="1"/>
</dbReference>
<dbReference type="EMBL" id="FRAR01000031">
    <property type="protein sequence ID" value="SHK93613.1"/>
    <property type="molecule type" value="Genomic_DNA"/>
</dbReference>
<comment type="similarity">
    <text evidence="1">Belongs to the membrane fusion protein (MFP) (TC 8.A.1) family.</text>
</comment>
<evidence type="ECO:0000259" key="6">
    <source>
        <dbReference type="Pfam" id="PF25989"/>
    </source>
</evidence>
<dbReference type="InterPro" id="IPR058647">
    <property type="entry name" value="BSH_CzcB-like"/>
</dbReference>
<dbReference type="SUPFAM" id="SSF111369">
    <property type="entry name" value="HlyD-like secretion proteins"/>
    <property type="match status" value="1"/>
</dbReference>
<feature type="domain" description="YknX-like C-terminal permuted SH3-like" evidence="6">
    <location>
        <begin position="294"/>
        <end position="362"/>
    </location>
</feature>
<reference evidence="8" key="1">
    <citation type="submission" date="2016-11" db="EMBL/GenBank/DDBJ databases">
        <authorList>
            <person name="Varghese N."/>
            <person name="Submissions S."/>
        </authorList>
    </citation>
    <scope>NUCLEOTIDE SEQUENCE [LARGE SCALE GENOMIC DNA]</scope>
    <source>
        <strain evidence="8">DSM 10349</strain>
    </source>
</reference>
<dbReference type="RefSeq" id="WP_072917186.1">
    <property type="nucleotide sequence ID" value="NZ_FRAR01000031.1"/>
</dbReference>
<dbReference type="Pfam" id="PF25989">
    <property type="entry name" value="YknX_C"/>
    <property type="match status" value="1"/>
</dbReference>
<dbReference type="PROSITE" id="PS51257">
    <property type="entry name" value="PROKAR_LIPOPROTEIN"/>
    <property type="match status" value="1"/>
</dbReference>
<dbReference type="GO" id="GO:0015562">
    <property type="term" value="F:efflux transmembrane transporter activity"/>
    <property type="evidence" value="ECO:0007669"/>
    <property type="project" value="TreeGrafter"/>
</dbReference>
<feature type="domain" description="CzcB-like barrel-sandwich hybrid" evidence="5">
    <location>
        <begin position="62"/>
        <end position="208"/>
    </location>
</feature>
<evidence type="ECO:0000259" key="4">
    <source>
        <dbReference type="Pfam" id="PF25954"/>
    </source>
</evidence>
<evidence type="ECO:0000259" key="5">
    <source>
        <dbReference type="Pfam" id="PF25973"/>
    </source>
</evidence>
<dbReference type="NCBIfam" id="TIGR01730">
    <property type="entry name" value="RND_mfp"/>
    <property type="match status" value="1"/>
</dbReference>
<dbReference type="InterPro" id="IPR006143">
    <property type="entry name" value="RND_pump_MFP"/>
</dbReference>
<evidence type="ECO:0000256" key="3">
    <source>
        <dbReference type="SAM" id="SignalP"/>
    </source>
</evidence>
<dbReference type="PANTHER" id="PTHR30469">
    <property type="entry name" value="MULTIDRUG RESISTANCE PROTEIN MDTA"/>
    <property type="match status" value="1"/>
</dbReference>
<evidence type="ECO:0000313" key="8">
    <source>
        <dbReference type="Proteomes" id="UP000183997"/>
    </source>
</evidence>
<organism evidence="7 8">
    <name type="scientific">Desulforamulus aeronauticus DSM 10349</name>
    <dbReference type="NCBI Taxonomy" id="1121421"/>
    <lineage>
        <taxon>Bacteria</taxon>
        <taxon>Bacillati</taxon>
        <taxon>Bacillota</taxon>
        <taxon>Clostridia</taxon>
        <taxon>Eubacteriales</taxon>
        <taxon>Peptococcaceae</taxon>
        <taxon>Desulforamulus</taxon>
    </lineage>
</organism>
<dbReference type="Gene3D" id="2.40.420.20">
    <property type="match status" value="1"/>
</dbReference>
<dbReference type="GO" id="GO:1990281">
    <property type="term" value="C:efflux pump complex"/>
    <property type="evidence" value="ECO:0007669"/>
    <property type="project" value="TreeGrafter"/>
</dbReference>
<dbReference type="Proteomes" id="UP000183997">
    <property type="component" value="Unassembled WGS sequence"/>
</dbReference>
<dbReference type="PANTHER" id="PTHR30469:SF33">
    <property type="entry name" value="SLR1207 PROTEIN"/>
    <property type="match status" value="1"/>
</dbReference>
<name>A0A1M6WIK4_9FIRM</name>
<dbReference type="Gene3D" id="2.40.50.100">
    <property type="match status" value="1"/>
</dbReference>
<keyword evidence="8" id="KW-1185">Reference proteome</keyword>
<sequence>MKRLVFLVSLMVLLTASLTGCGEKEQKAVEEKLVPVETIKIKATDLTQIMNSTGEVIAGVDVAVVPKAAGKVASVAVKMGDRVNPGQVLLSLDAADVLEQAEAALEQAEARLVISQRSLIDAEIAYERNKTLYDAQAIPKAQFEQVESALINAQANVRLAEAQVKQSRSTVTSTRDNNTLTSPVSGIVAAVTIEPGEMVSSQAAPITIVQIDTVKVKVNVSENIIDSIKTGSDTPVTINALKKDFVGKVISIAPKADSATRAFAVEISIANPTGEIKPGMVARLNLTTGTSSAVLALPIDAVLERDGQHSVFIVEDGKAKEVSVKVGATSGELMEIRAGLKEGQTVIVTGNRLVGEGQKVKVVKELGGAAK</sequence>
<dbReference type="Gene3D" id="2.40.30.170">
    <property type="match status" value="1"/>
</dbReference>
<feature type="chain" id="PRO_5039355375" evidence="3">
    <location>
        <begin position="22"/>
        <end position="371"/>
    </location>
</feature>
<dbReference type="Gene3D" id="1.10.287.470">
    <property type="entry name" value="Helix hairpin bin"/>
    <property type="match status" value="1"/>
</dbReference>
<dbReference type="STRING" id="1121421.SAMN02745123_03640"/>
<protein>
    <submittedName>
        <fullName evidence="7">RND family efflux transporter, MFP subunit</fullName>
    </submittedName>
</protein>
<evidence type="ECO:0000256" key="2">
    <source>
        <dbReference type="SAM" id="Coils"/>
    </source>
</evidence>
<dbReference type="AlphaFoldDB" id="A0A1M6WIK4"/>
<feature type="signal peptide" evidence="3">
    <location>
        <begin position="1"/>
        <end position="21"/>
    </location>
</feature>
<evidence type="ECO:0000256" key="1">
    <source>
        <dbReference type="ARBA" id="ARBA00009477"/>
    </source>
</evidence>
<evidence type="ECO:0000313" key="7">
    <source>
        <dbReference type="EMBL" id="SHK93613.1"/>
    </source>
</evidence>
<dbReference type="OrthoDB" id="5392603at2"/>
<proteinExistence type="inferred from homology"/>
<dbReference type="InterPro" id="IPR058792">
    <property type="entry name" value="Beta-barrel_RND_2"/>
</dbReference>
<gene>
    <name evidence="7" type="ORF">SAMN02745123_03640</name>
</gene>
<keyword evidence="2" id="KW-0175">Coiled coil</keyword>
<feature type="domain" description="CusB-like beta-barrel" evidence="4">
    <location>
        <begin position="216"/>
        <end position="288"/>
    </location>
</feature>
<accession>A0A1M6WIK4</accession>
<dbReference type="InterPro" id="IPR058637">
    <property type="entry name" value="YknX-like_C"/>
</dbReference>
<dbReference type="Pfam" id="PF25973">
    <property type="entry name" value="BSH_CzcB"/>
    <property type="match status" value="1"/>
</dbReference>